<keyword evidence="3" id="KW-1185">Reference proteome</keyword>
<feature type="chain" id="PRO_5046574391" evidence="1">
    <location>
        <begin position="19"/>
        <end position="284"/>
    </location>
</feature>
<comment type="caution">
    <text evidence="2">The sequence shown here is derived from an EMBL/GenBank/DDBJ whole genome shotgun (WGS) entry which is preliminary data.</text>
</comment>
<keyword evidence="1" id="KW-0732">Signal</keyword>
<sequence>MAAFGAALGLVLAPPALALQPLDDGALSRVAGGDGFNFNLQDFSLSGKLSFTYTSPAGASLKFGDLAISRSDDPDHSFDDPYSLWIERRGGGLADMVVLSQPLNTAGLQRWQFAGDLSVNASDLTHDLGALVLQDLAFYGGGLQLSTPTQADVSTGIGFGLSLRAELGALVLRPLGRVNASEELRLSGLRLGAVDANGQFTHQPWALADVTTQPGLLRAITDEKGPALQLLVDWNTTADGAPRAGLAIDNIRFTSPVTGVTDLGSSRIGSMQINFVDIRLRPGS</sequence>
<reference evidence="2 3" key="1">
    <citation type="journal article" date="2019" name="Int. J. Syst. Evol. Microbiol.">
        <title>The Global Catalogue of Microorganisms (GCM) 10K type strain sequencing project: providing services to taxonomists for standard genome sequencing and annotation.</title>
        <authorList>
            <consortium name="The Broad Institute Genomics Platform"/>
            <consortium name="The Broad Institute Genome Sequencing Center for Infectious Disease"/>
            <person name="Wu L."/>
            <person name="Ma J."/>
        </authorList>
    </citation>
    <scope>NUCLEOTIDE SEQUENCE [LARGE SCALE GENOMIC DNA]</scope>
    <source>
        <strain evidence="2 3">JCM 15503</strain>
    </source>
</reference>
<dbReference type="RefSeq" id="WP_141287436.1">
    <property type="nucleotide sequence ID" value="NZ_BAAAEW010000026.1"/>
</dbReference>
<proteinExistence type="predicted"/>
<evidence type="ECO:0000256" key="1">
    <source>
        <dbReference type="SAM" id="SignalP"/>
    </source>
</evidence>
<evidence type="ECO:0000313" key="3">
    <source>
        <dbReference type="Proteomes" id="UP001500279"/>
    </source>
</evidence>
<name>A0ABN1KA07_9BURK</name>
<dbReference type="EMBL" id="BAAAEW010000026">
    <property type="protein sequence ID" value="GAA0759696.1"/>
    <property type="molecule type" value="Genomic_DNA"/>
</dbReference>
<accession>A0ABN1KA07</accession>
<evidence type="ECO:0000313" key="2">
    <source>
        <dbReference type="EMBL" id="GAA0759696.1"/>
    </source>
</evidence>
<protein>
    <submittedName>
        <fullName evidence="2">Uncharacterized protein</fullName>
    </submittedName>
</protein>
<feature type="signal peptide" evidence="1">
    <location>
        <begin position="1"/>
        <end position="18"/>
    </location>
</feature>
<dbReference type="Proteomes" id="UP001500279">
    <property type="component" value="Unassembled WGS sequence"/>
</dbReference>
<organism evidence="2 3">
    <name type="scientific">Ideonella azotifigens</name>
    <dbReference type="NCBI Taxonomy" id="513160"/>
    <lineage>
        <taxon>Bacteria</taxon>
        <taxon>Pseudomonadati</taxon>
        <taxon>Pseudomonadota</taxon>
        <taxon>Betaproteobacteria</taxon>
        <taxon>Burkholderiales</taxon>
        <taxon>Sphaerotilaceae</taxon>
        <taxon>Ideonella</taxon>
    </lineage>
</organism>
<gene>
    <name evidence="2" type="ORF">GCM10009107_41420</name>
</gene>